<evidence type="ECO:0000256" key="8">
    <source>
        <dbReference type="SAM" id="Phobius"/>
    </source>
</evidence>
<feature type="transmembrane region" description="Helical" evidence="8">
    <location>
        <begin position="223"/>
        <end position="245"/>
    </location>
</feature>
<dbReference type="GO" id="GO:0005464">
    <property type="term" value="F:UDP-xylose transmembrane transporter activity"/>
    <property type="evidence" value="ECO:0007669"/>
    <property type="project" value="TreeGrafter"/>
</dbReference>
<dbReference type="EMBL" id="CAJFDI010000004">
    <property type="protein sequence ID" value="CAD5225876.1"/>
    <property type="molecule type" value="Genomic_DNA"/>
</dbReference>
<sequence>MVVASVFWTLSSCTGCQLAIEGLNKFHNDSMVFFTFSTGLLIVVAGILTRPSVIWRRNIPFRAYLPLAIFAFIVNLINNQSIYFGVPFPLQIVFRSGTLVANVILTYFLNNKVHSKLKYFSIVLITLGIGIFTFGTKWQEEQLKYDYDFIFYIGIALMTICLFLSSYMGIFQENMFKEYGRHPDEVMWGMNAIPLPFYLFYYKNLANTFVDFCNSNNFVILDITFPITELWLFLVGILALQYTCVKSVYRLNSRMNSLNLTMILTLRKFLNLFFSVILFKNTFGSIHLFGTVLVFVGTYLFYTEKREKVE</sequence>
<comment type="similarity">
    <text evidence="2">Belongs to the nucleotide-sugar transporter family. SLC35B subfamily.</text>
</comment>
<dbReference type="EMBL" id="CAJFCV020000004">
    <property type="protein sequence ID" value="CAG9115161.1"/>
    <property type="molecule type" value="Genomic_DNA"/>
</dbReference>
<keyword evidence="3" id="KW-0813">Transport</keyword>
<dbReference type="SUPFAM" id="SSF103481">
    <property type="entry name" value="Multidrug resistance efflux transporter EmrE"/>
    <property type="match status" value="1"/>
</dbReference>
<evidence type="ECO:0000256" key="7">
    <source>
        <dbReference type="ARBA" id="ARBA00023136"/>
    </source>
</evidence>
<keyword evidence="4" id="KW-0762">Sugar transport</keyword>
<keyword evidence="5 8" id="KW-0812">Transmembrane</keyword>
<evidence type="ECO:0000256" key="1">
    <source>
        <dbReference type="ARBA" id="ARBA00004127"/>
    </source>
</evidence>
<organism evidence="9 10">
    <name type="scientific">Bursaphelenchus xylophilus</name>
    <name type="common">Pinewood nematode worm</name>
    <name type="synonym">Aphelenchoides xylophilus</name>
    <dbReference type="NCBI Taxonomy" id="6326"/>
    <lineage>
        <taxon>Eukaryota</taxon>
        <taxon>Metazoa</taxon>
        <taxon>Ecdysozoa</taxon>
        <taxon>Nematoda</taxon>
        <taxon>Chromadorea</taxon>
        <taxon>Rhabditida</taxon>
        <taxon>Tylenchina</taxon>
        <taxon>Tylenchomorpha</taxon>
        <taxon>Aphelenchoidea</taxon>
        <taxon>Aphelenchoididae</taxon>
        <taxon>Bursaphelenchus</taxon>
    </lineage>
</organism>
<dbReference type="Proteomes" id="UP000659654">
    <property type="component" value="Unassembled WGS sequence"/>
</dbReference>
<evidence type="ECO:0000256" key="5">
    <source>
        <dbReference type="ARBA" id="ARBA00022692"/>
    </source>
</evidence>
<dbReference type="InterPro" id="IPR013657">
    <property type="entry name" value="SCL35B1-4/HUT1"/>
</dbReference>
<dbReference type="InterPro" id="IPR037185">
    <property type="entry name" value="EmrE-like"/>
</dbReference>
<proteinExistence type="inferred from homology"/>
<keyword evidence="10" id="KW-1185">Reference proteome</keyword>
<feature type="transmembrane region" description="Helical" evidence="8">
    <location>
        <begin position="31"/>
        <end position="49"/>
    </location>
</feature>
<keyword evidence="6 8" id="KW-1133">Transmembrane helix</keyword>
<feature type="transmembrane region" description="Helical" evidence="8">
    <location>
        <begin position="92"/>
        <end position="110"/>
    </location>
</feature>
<dbReference type="PANTHER" id="PTHR10778:SF4">
    <property type="entry name" value="NUCLEOTIDE SUGAR TRANSPORTER SLC35B4"/>
    <property type="match status" value="1"/>
</dbReference>
<name>A0A7I8WS74_BURXY</name>
<dbReference type="GO" id="GO:0000139">
    <property type="term" value="C:Golgi membrane"/>
    <property type="evidence" value="ECO:0007669"/>
    <property type="project" value="TreeGrafter"/>
</dbReference>
<evidence type="ECO:0000256" key="6">
    <source>
        <dbReference type="ARBA" id="ARBA00022989"/>
    </source>
</evidence>
<keyword evidence="7 8" id="KW-0472">Membrane</keyword>
<dbReference type="AlphaFoldDB" id="A0A7I8WS74"/>
<evidence type="ECO:0000256" key="2">
    <source>
        <dbReference type="ARBA" id="ARBA00010694"/>
    </source>
</evidence>
<feature type="transmembrane region" description="Helical" evidence="8">
    <location>
        <begin position="257"/>
        <end position="279"/>
    </location>
</feature>
<protein>
    <submittedName>
        <fullName evidence="9">(pine wood nematode) hypothetical protein</fullName>
    </submittedName>
</protein>
<dbReference type="GO" id="GO:0005789">
    <property type="term" value="C:endoplasmic reticulum membrane"/>
    <property type="evidence" value="ECO:0007669"/>
    <property type="project" value="TreeGrafter"/>
</dbReference>
<reference evidence="9" key="1">
    <citation type="submission" date="2020-09" db="EMBL/GenBank/DDBJ databases">
        <authorList>
            <person name="Kikuchi T."/>
        </authorList>
    </citation>
    <scope>NUCLEOTIDE SEQUENCE</scope>
    <source>
        <strain evidence="9">Ka4C1</strain>
    </source>
</reference>
<accession>A0A7I8WS74</accession>
<evidence type="ECO:0000256" key="3">
    <source>
        <dbReference type="ARBA" id="ARBA00022448"/>
    </source>
</evidence>
<dbReference type="Pfam" id="PF08449">
    <property type="entry name" value="UAA"/>
    <property type="match status" value="1"/>
</dbReference>
<feature type="transmembrane region" description="Helical" evidence="8">
    <location>
        <begin position="285"/>
        <end position="302"/>
    </location>
</feature>
<dbReference type="GO" id="GO:0005462">
    <property type="term" value="F:UDP-N-acetylglucosamine transmembrane transporter activity"/>
    <property type="evidence" value="ECO:0007669"/>
    <property type="project" value="TreeGrafter"/>
</dbReference>
<feature type="transmembrane region" description="Helical" evidence="8">
    <location>
        <begin position="149"/>
        <end position="170"/>
    </location>
</feature>
<comment type="subcellular location">
    <subcellularLocation>
        <location evidence="1">Endomembrane system</location>
        <topology evidence="1">Multi-pass membrane protein</topology>
    </subcellularLocation>
</comment>
<feature type="transmembrane region" description="Helical" evidence="8">
    <location>
        <begin position="117"/>
        <end position="137"/>
    </location>
</feature>
<dbReference type="OrthoDB" id="999962at2759"/>
<comment type="caution">
    <text evidence="9">The sequence shown here is derived from an EMBL/GenBank/DDBJ whole genome shotgun (WGS) entry which is preliminary data.</text>
</comment>
<gene>
    <name evidence="9" type="ORF">BXYJ_LOCUS8764</name>
</gene>
<evidence type="ECO:0000256" key="4">
    <source>
        <dbReference type="ARBA" id="ARBA00022597"/>
    </source>
</evidence>
<evidence type="ECO:0000313" key="10">
    <source>
        <dbReference type="Proteomes" id="UP000659654"/>
    </source>
</evidence>
<feature type="transmembrane region" description="Helical" evidence="8">
    <location>
        <begin position="186"/>
        <end position="203"/>
    </location>
</feature>
<dbReference type="Proteomes" id="UP000582659">
    <property type="component" value="Unassembled WGS sequence"/>
</dbReference>
<feature type="transmembrane region" description="Helical" evidence="8">
    <location>
        <begin position="61"/>
        <end position="86"/>
    </location>
</feature>
<evidence type="ECO:0000313" key="9">
    <source>
        <dbReference type="EMBL" id="CAD5225876.1"/>
    </source>
</evidence>
<dbReference type="PANTHER" id="PTHR10778">
    <property type="entry name" value="SOLUTE CARRIER FAMILY 35 MEMBER B"/>
    <property type="match status" value="1"/>
</dbReference>